<reference evidence="8 9" key="2">
    <citation type="journal article" date="2018" name="J. Invertebr. Pathol.">
        <title>'Candidatus Aquirickettsiella gammari' (Gammaproteobacteria: Legionellales: Coxiellaceae): A bacterial pathogen of the freshwater crustacean Gammarus fossarum (Malacostraca: Amphipoda).</title>
        <authorList>
            <person name="Bojko J."/>
            <person name="Dunn A.M."/>
            <person name="Stebbing P.D."/>
            <person name="van Aerle R."/>
            <person name="Bacela-Spychalska K."/>
            <person name="Bean T.P."/>
            <person name="Urrutia A."/>
            <person name="Stentiford G.D."/>
        </authorList>
    </citation>
    <scope>NUCLEOTIDE SEQUENCE [LARGE SCALE GENOMIC DNA]</scope>
    <source>
        <strain evidence="8">RA15029</strain>
    </source>
</reference>
<dbReference type="HAMAP" id="MF_02126">
    <property type="entry name" value="RF_methyltr_PrmC"/>
    <property type="match status" value="1"/>
</dbReference>
<dbReference type="Pfam" id="PF05175">
    <property type="entry name" value="MTS"/>
    <property type="match status" value="1"/>
</dbReference>
<feature type="binding site" evidence="5">
    <location>
        <position position="170"/>
    </location>
    <ligand>
        <name>S-adenosyl-L-methionine</name>
        <dbReference type="ChEBI" id="CHEBI:59789"/>
    </ligand>
</feature>
<evidence type="ECO:0000259" key="6">
    <source>
        <dbReference type="Pfam" id="PF05175"/>
    </source>
</evidence>
<evidence type="ECO:0000256" key="1">
    <source>
        <dbReference type="ARBA" id="ARBA00022603"/>
    </source>
</evidence>
<evidence type="ECO:0000256" key="3">
    <source>
        <dbReference type="ARBA" id="ARBA00022691"/>
    </source>
</evidence>
<feature type="binding site" evidence="5">
    <location>
        <begin position="186"/>
        <end position="189"/>
    </location>
    <ligand>
        <name>substrate</name>
    </ligand>
</feature>
<comment type="similarity">
    <text evidence="5">Belongs to the protein N5-glutamine methyltransferase family. PrmC subfamily.</text>
</comment>
<keyword evidence="9" id="KW-1185">Reference proteome</keyword>
<accession>A0A370CHP4</accession>
<comment type="caution">
    <text evidence="8">The sequence shown here is derived from an EMBL/GenBank/DDBJ whole genome shotgun (WGS) entry which is preliminary data.</text>
</comment>
<dbReference type="InterPro" id="IPR019874">
    <property type="entry name" value="RF_methyltr_PrmC"/>
</dbReference>
<dbReference type="AlphaFoldDB" id="A0A370CHP4"/>
<dbReference type="PANTHER" id="PTHR18895">
    <property type="entry name" value="HEMK METHYLTRANSFERASE"/>
    <property type="match status" value="1"/>
</dbReference>
<evidence type="ECO:0000256" key="5">
    <source>
        <dbReference type="HAMAP-Rule" id="MF_02126"/>
    </source>
</evidence>
<evidence type="ECO:0000313" key="8">
    <source>
        <dbReference type="EMBL" id="RDH40090.1"/>
    </source>
</evidence>
<dbReference type="SUPFAM" id="SSF53335">
    <property type="entry name" value="S-adenosyl-L-methionine-dependent methyltransferases"/>
    <property type="match status" value="1"/>
</dbReference>
<proteinExistence type="inferred from homology"/>
<evidence type="ECO:0000256" key="4">
    <source>
        <dbReference type="ARBA" id="ARBA00048391"/>
    </source>
</evidence>
<feature type="domain" description="Release factor glutamine methyltransferase N-terminal" evidence="7">
    <location>
        <begin position="7"/>
        <end position="75"/>
    </location>
</feature>
<dbReference type="PROSITE" id="PS00092">
    <property type="entry name" value="N6_MTASE"/>
    <property type="match status" value="1"/>
</dbReference>
<dbReference type="Gene3D" id="3.40.50.150">
    <property type="entry name" value="Vaccinia Virus protein VP39"/>
    <property type="match status" value="1"/>
</dbReference>
<dbReference type="InterPro" id="IPR029063">
    <property type="entry name" value="SAM-dependent_MTases_sf"/>
</dbReference>
<dbReference type="InterPro" id="IPR004556">
    <property type="entry name" value="HemK-like"/>
</dbReference>
<evidence type="ECO:0000259" key="7">
    <source>
        <dbReference type="Pfam" id="PF17827"/>
    </source>
</evidence>
<dbReference type="CDD" id="cd02440">
    <property type="entry name" value="AdoMet_MTases"/>
    <property type="match status" value="1"/>
</dbReference>
<keyword evidence="1 5" id="KW-0489">Methyltransferase</keyword>
<dbReference type="InterPro" id="IPR007848">
    <property type="entry name" value="Small_mtfrase_dom"/>
</dbReference>
<dbReference type="NCBIfam" id="TIGR03534">
    <property type="entry name" value="RF_mod_PrmC"/>
    <property type="match status" value="1"/>
</dbReference>
<dbReference type="InterPro" id="IPR050320">
    <property type="entry name" value="N5-glutamine_MTase"/>
</dbReference>
<comment type="caution">
    <text evidence="5">Lacks conserved residue(s) required for the propagation of feature annotation.</text>
</comment>
<gene>
    <name evidence="5 8" type="primary">prmC</name>
    <name evidence="8" type="ORF">CFE62_005490</name>
</gene>
<keyword evidence="3 5" id="KW-0949">S-adenosyl-L-methionine</keyword>
<protein>
    <recommendedName>
        <fullName evidence="5">Release factor glutamine methyltransferase</fullName>
        <shortName evidence="5">RF MTase</shortName>
        <ecNumber evidence="5">2.1.1.297</ecNumber>
    </recommendedName>
    <alternativeName>
        <fullName evidence="5">N5-glutamine methyltransferase PrmC</fullName>
    </alternativeName>
    <alternativeName>
        <fullName evidence="5">Protein-(glutamine-N5) MTase PrmC</fullName>
    </alternativeName>
    <alternativeName>
        <fullName evidence="5">Protein-glutamine N-methyltransferase PrmC</fullName>
    </alternativeName>
</protein>
<dbReference type="Gene3D" id="1.10.8.10">
    <property type="entry name" value="DNA helicase RuvA subunit, C-terminal domain"/>
    <property type="match status" value="1"/>
</dbReference>
<dbReference type="GO" id="GO:0032259">
    <property type="term" value="P:methylation"/>
    <property type="evidence" value="ECO:0007669"/>
    <property type="project" value="UniProtKB-KW"/>
</dbReference>
<dbReference type="FunFam" id="3.40.50.150:FF:000053">
    <property type="entry name" value="Release factor glutamine methyltransferase"/>
    <property type="match status" value="1"/>
</dbReference>
<dbReference type="Proteomes" id="UP000226429">
    <property type="component" value="Unassembled WGS sequence"/>
</dbReference>
<dbReference type="GO" id="GO:0003676">
    <property type="term" value="F:nucleic acid binding"/>
    <property type="evidence" value="ECO:0007669"/>
    <property type="project" value="InterPro"/>
</dbReference>
<evidence type="ECO:0000256" key="2">
    <source>
        <dbReference type="ARBA" id="ARBA00022679"/>
    </source>
</evidence>
<sequence length="280" mass="31864">MLLLSCWRWAVKELTPHSPSADLDVELLLAHVLGLTRAQLYSQKPDRMLLPAQQKMLKSLLWRRKAGEPVAYLLGRQEFWSISLEVTPAVLIPRPETELLVQHLLETITPDRHKIADLGTGSAAISVALAIARPDWQLVATDYSRAALRVAERNVRYYKLKNIELRWGNWCQALLAGEKFAAIISNPPYLASDDPHLQSEPALAYEPKKALIAGKKGLNDLETIIKQSRQYLCEGAYVFLEHGYQQADLVQQFFLKYGYHSTKKYKDLAGHQRVSRGKWH</sequence>
<comment type="catalytic activity">
    <reaction evidence="4 5">
        <text>L-glutaminyl-[peptide chain release factor] + S-adenosyl-L-methionine = N(5)-methyl-L-glutaminyl-[peptide chain release factor] + S-adenosyl-L-homocysteine + H(+)</text>
        <dbReference type="Rhea" id="RHEA:42896"/>
        <dbReference type="Rhea" id="RHEA-COMP:10271"/>
        <dbReference type="Rhea" id="RHEA-COMP:10272"/>
        <dbReference type="ChEBI" id="CHEBI:15378"/>
        <dbReference type="ChEBI" id="CHEBI:30011"/>
        <dbReference type="ChEBI" id="CHEBI:57856"/>
        <dbReference type="ChEBI" id="CHEBI:59789"/>
        <dbReference type="ChEBI" id="CHEBI:61891"/>
        <dbReference type="EC" id="2.1.1.297"/>
    </reaction>
</comment>
<reference evidence="8 9" key="1">
    <citation type="journal article" date="2017" name="Int. J. Syst. Evol. Microbiol.">
        <title>Aquarickettsiella crustaci n. gen. n. sp. (Gammaproteobacteria: Legionellales: Coxiellaceae); a bacterial pathogen of the freshwater crustacean: Gammarus fossarum (Malacostraca: Amphipoda).</title>
        <authorList>
            <person name="Bojko J."/>
            <person name="Dunn A.M."/>
            <person name="Stebbing P.D."/>
            <person name="Van Aerle R."/>
            <person name="Bacela-Spychalska K."/>
            <person name="Bean T.P."/>
            <person name="Stentiford G.D."/>
        </authorList>
    </citation>
    <scope>NUCLEOTIDE SEQUENCE [LARGE SCALE GENOMIC DNA]</scope>
    <source>
        <strain evidence="8">RA15029</strain>
    </source>
</reference>
<dbReference type="InterPro" id="IPR040758">
    <property type="entry name" value="PrmC_N"/>
</dbReference>
<keyword evidence="2 5" id="KW-0808">Transferase</keyword>
<dbReference type="GO" id="GO:0102559">
    <property type="term" value="F:peptide chain release factor N(5)-glutamine methyltransferase activity"/>
    <property type="evidence" value="ECO:0007669"/>
    <property type="project" value="UniProtKB-EC"/>
</dbReference>
<evidence type="ECO:0000313" key="9">
    <source>
        <dbReference type="Proteomes" id="UP000226429"/>
    </source>
</evidence>
<dbReference type="EMBL" id="NMOS02000016">
    <property type="protein sequence ID" value="RDH40090.1"/>
    <property type="molecule type" value="Genomic_DNA"/>
</dbReference>
<dbReference type="InterPro" id="IPR002052">
    <property type="entry name" value="DNA_methylase_N6_adenine_CS"/>
</dbReference>
<name>A0A370CHP4_9COXI</name>
<feature type="binding site" evidence="5">
    <location>
        <position position="142"/>
    </location>
    <ligand>
        <name>S-adenosyl-L-methionine</name>
        <dbReference type="ChEBI" id="CHEBI:59789"/>
    </ligand>
</feature>
<feature type="domain" description="Methyltransferase small" evidence="6">
    <location>
        <begin position="97"/>
        <end position="195"/>
    </location>
</feature>
<dbReference type="PANTHER" id="PTHR18895:SF74">
    <property type="entry name" value="MTRF1L RELEASE FACTOR GLUTAMINE METHYLTRANSFERASE"/>
    <property type="match status" value="1"/>
</dbReference>
<dbReference type="Pfam" id="PF17827">
    <property type="entry name" value="PrmC_N"/>
    <property type="match status" value="1"/>
</dbReference>
<dbReference type="EC" id="2.1.1.297" evidence="5"/>
<feature type="binding site" evidence="5">
    <location>
        <position position="186"/>
    </location>
    <ligand>
        <name>S-adenosyl-L-methionine</name>
        <dbReference type="ChEBI" id="CHEBI:59789"/>
    </ligand>
</feature>
<dbReference type="NCBIfam" id="TIGR00536">
    <property type="entry name" value="hemK_fam"/>
    <property type="match status" value="1"/>
</dbReference>
<organism evidence="8 9">
    <name type="scientific">Candidatus Aquirickettsiella gammari</name>
    <dbReference type="NCBI Taxonomy" id="2016198"/>
    <lineage>
        <taxon>Bacteria</taxon>
        <taxon>Pseudomonadati</taxon>
        <taxon>Pseudomonadota</taxon>
        <taxon>Gammaproteobacteria</taxon>
        <taxon>Legionellales</taxon>
        <taxon>Coxiellaceae</taxon>
        <taxon>Candidatus Aquirickettsiella</taxon>
    </lineage>
</organism>
<comment type="function">
    <text evidence="5">Methylates the class 1 translation termination release factors RF1/PrfA and RF2/PrfB on the glutamine residue of the universally conserved GGQ motif.</text>
</comment>